<dbReference type="AlphaFoldDB" id="A0A9P8LFK4"/>
<sequence length="158" mass="17505">MNLPEGSISALGMAPTSRYDQSPEEMLAYVLQCLEPSELAYILAGAGESVANQSPEEMLAYVLQCLKPSKLAYILTEAEESVAIALLSFLNEEQQTKLIKEYRRTVITVVIKSCDLEGAILSVGNAIRDQVVDELLRMGYKSVVEEVRSREIEITMRS</sequence>
<evidence type="ECO:0000313" key="2">
    <source>
        <dbReference type="Proteomes" id="UP000750711"/>
    </source>
</evidence>
<gene>
    <name evidence="1" type="ORF">GP486_002244</name>
</gene>
<keyword evidence="2" id="KW-1185">Reference proteome</keyword>
<reference evidence="1" key="1">
    <citation type="submission" date="2021-03" db="EMBL/GenBank/DDBJ databases">
        <title>Comparative genomics and phylogenomic investigation of the class Geoglossomycetes provide insights into ecological specialization and systematics.</title>
        <authorList>
            <person name="Melie T."/>
            <person name="Pirro S."/>
            <person name="Miller A.N."/>
            <person name="Quandt A."/>
        </authorList>
    </citation>
    <scope>NUCLEOTIDE SEQUENCE</scope>
    <source>
        <strain evidence="1">CAQ_001_2017</strain>
    </source>
</reference>
<dbReference type="EMBL" id="JAGHQM010000239">
    <property type="protein sequence ID" value="KAH0563185.1"/>
    <property type="molecule type" value="Genomic_DNA"/>
</dbReference>
<organism evidence="1 2">
    <name type="scientific">Trichoglossum hirsutum</name>
    <dbReference type="NCBI Taxonomy" id="265104"/>
    <lineage>
        <taxon>Eukaryota</taxon>
        <taxon>Fungi</taxon>
        <taxon>Dikarya</taxon>
        <taxon>Ascomycota</taxon>
        <taxon>Pezizomycotina</taxon>
        <taxon>Geoglossomycetes</taxon>
        <taxon>Geoglossales</taxon>
        <taxon>Geoglossaceae</taxon>
        <taxon>Trichoglossum</taxon>
    </lineage>
</organism>
<dbReference type="SUPFAM" id="SSF158791">
    <property type="entry name" value="MgtE N-terminal domain-like"/>
    <property type="match status" value="1"/>
</dbReference>
<name>A0A9P8LFK4_9PEZI</name>
<accession>A0A9P8LFK4</accession>
<dbReference type="Proteomes" id="UP000750711">
    <property type="component" value="Unassembled WGS sequence"/>
</dbReference>
<protein>
    <submittedName>
        <fullName evidence="1">Uncharacterized protein</fullName>
    </submittedName>
</protein>
<comment type="caution">
    <text evidence="1">The sequence shown here is derived from an EMBL/GenBank/DDBJ whole genome shotgun (WGS) entry which is preliminary data.</text>
</comment>
<evidence type="ECO:0000313" key="1">
    <source>
        <dbReference type="EMBL" id="KAH0563185.1"/>
    </source>
</evidence>
<proteinExistence type="predicted"/>